<evidence type="ECO:0008006" key="3">
    <source>
        <dbReference type="Google" id="ProtNLM"/>
    </source>
</evidence>
<dbReference type="Proteomes" id="UP000805614">
    <property type="component" value="Unassembled WGS sequence"/>
</dbReference>
<dbReference type="EMBL" id="JABVEC010000017">
    <property type="protein sequence ID" value="MBC6468246.1"/>
    <property type="molecule type" value="Genomic_DNA"/>
</dbReference>
<keyword evidence="2" id="KW-1185">Reference proteome</keyword>
<comment type="caution">
    <text evidence="1">The sequence shown here is derived from an EMBL/GenBank/DDBJ whole genome shotgun (WGS) entry which is preliminary data.</text>
</comment>
<proteinExistence type="predicted"/>
<gene>
    <name evidence="1" type="ORF">HKK74_22515</name>
</gene>
<name>A0ABR7LTW5_9ACTN</name>
<evidence type="ECO:0000313" key="2">
    <source>
        <dbReference type="Proteomes" id="UP000805614"/>
    </source>
</evidence>
<protein>
    <recommendedName>
        <fullName evidence="3">Immunity protein 35 domain-containing protein</fullName>
    </recommendedName>
</protein>
<reference evidence="1 2" key="1">
    <citation type="submission" date="2020-06" db="EMBL/GenBank/DDBJ databases">
        <title>Actinomadura xiongansis sp. nov., isolated from soil of Baiyangdian.</title>
        <authorList>
            <person name="Zhang X."/>
        </authorList>
    </citation>
    <scope>NUCLEOTIDE SEQUENCE [LARGE SCALE GENOMIC DNA]</scope>
    <source>
        <strain evidence="1 2">HBUM206468</strain>
    </source>
</reference>
<evidence type="ECO:0000313" key="1">
    <source>
        <dbReference type="EMBL" id="MBC6468246.1"/>
    </source>
</evidence>
<dbReference type="RefSeq" id="WP_187245246.1">
    <property type="nucleotide sequence ID" value="NZ_BAAAOK010000019.1"/>
</dbReference>
<accession>A0ABR7LTW5</accession>
<organism evidence="1 2">
    <name type="scientific">Actinomadura alba</name>
    <dbReference type="NCBI Taxonomy" id="406431"/>
    <lineage>
        <taxon>Bacteria</taxon>
        <taxon>Bacillati</taxon>
        <taxon>Actinomycetota</taxon>
        <taxon>Actinomycetes</taxon>
        <taxon>Streptosporangiales</taxon>
        <taxon>Thermomonosporaceae</taxon>
        <taxon>Actinomadura</taxon>
    </lineage>
</organism>
<sequence length="105" mass="11017">MGIGPHENAEADLAYASAAAALLAEAAELAAETAPRRYSVCALDVEAEDGAVLAWGLAFPGRAVLCKLDGRPAGTFVSAESSMRMLRRRGEVRLIWIDPDPCSAS</sequence>